<organism evidence="1 2">
    <name type="scientific">Halosaccharopolyspora lacisalsi</name>
    <dbReference type="NCBI Taxonomy" id="1000566"/>
    <lineage>
        <taxon>Bacteria</taxon>
        <taxon>Bacillati</taxon>
        <taxon>Actinomycetota</taxon>
        <taxon>Actinomycetes</taxon>
        <taxon>Pseudonocardiales</taxon>
        <taxon>Pseudonocardiaceae</taxon>
        <taxon>Halosaccharopolyspora</taxon>
    </lineage>
</organism>
<dbReference type="InterPro" id="IPR046348">
    <property type="entry name" value="SIS_dom_sf"/>
</dbReference>
<dbReference type="SUPFAM" id="SSF53697">
    <property type="entry name" value="SIS domain"/>
    <property type="match status" value="1"/>
</dbReference>
<evidence type="ECO:0000313" key="1">
    <source>
        <dbReference type="EMBL" id="MBA8825041.1"/>
    </source>
</evidence>
<sequence length="359" mass="36583">MTFVLDDSLLDDASRLVDTDTDGLLRMAALAGAQVRSVTETASEVGLDELGGDRPRALVLLARPGVAPAACHLLAALLGPSCPMPVVVVDTMPSWIGPLDVVLAHSDDPADPVMAESVALASRRGAALVLTLPPEGPVAAAVAGRARWLVPRIPVPAALSFSHVLTAGIAVTTALGLLRTETEALADEVDAEAAQCHPDREVATNPAKSLALRLADRSPLVWGVDRPATAVAEHAAFALGRHAGFPCDVADYAQAVTRHALHRAGASVGSETDLFADPEDTAGALLRVLLVSTRVDAAGERSAVAALPGADVLAPAESASEDVVVRSMILAIRIDFAALYLGLAAGAVGGSGPSALAAH</sequence>
<dbReference type="GO" id="GO:1901135">
    <property type="term" value="P:carbohydrate derivative metabolic process"/>
    <property type="evidence" value="ECO:0007669"/>
    <property type="project" value="InterPro"/>
</dbReference>
<name>A0A839E0S7_9PSEU</name>
<keyword evidence="2" id="KW-1185">Reference proteome</keyword>
<dbReference type="GO" id="GO:0097367">
    <property type="term" value="F:carbohydrate derivative binding"/>
    <property type="evidence" value="ECO:0007669"/>
    <property type="project" value="InterPro"/>
</dbReference>
<accession>A0A839E0S7</accession>
<comment type="caution">
    <text evidence="1">The sequence shown here is derived from an EMBL/GenBank/DDBJ whole genome shotgun (WGS) entry which is preliminary data.</text>
</comment>
<proteinExistence type="predicted"/>
<gene>
    <name evidence="1" type="ORF">FHX42_002392</name>
</gene>
<evidence type="ECO:0008006" key="3">
    <source>
        <dbReference type="Google" id="ProtNLM"/>
    </source>
</evidence>
<protein>
    <recommendedName>
        <fullName evidence="3">Phosphoglucose isomerase-like protein</fullName>
    </recommendedName>
</protein>
<dbReference type="AlphaFoldDB" id="A0A839E0S7"/>
<dbReference type="Proteomes" id="UP000569329">
    <property type="component" value="Unassembled WGS sequence"/>
</dbReference>
<evidence type="ECO:0000313" key="2">
    <source>
        <dbReference type="Proteomes" id="UP000569329"/>
    </source>
</evidence>
<reference evidence="1 2" key="1">
    <citation type="submission" date="2020-07" db="EMBL/GenBank/DDBJ databases">
        <title>Sequencing the genomes of 1000 actinobacteria strains.</title>
        <authorList>
            <person name="Klenk H.-P."/>
        </authorList>
    </citation>
    <scope>NUCLEOTIDE SEQUENCE [LARGE SCALE GENOMIC DNA]</scope>
    <source>
        <strain evidence="1 2">DSM 45975</strain>
    </source>
</reference>
<dbReference type="EMBL" id="JACGWZ010000003">
    <property type="protein sequence ID" value="MBA8825041.1"/>
    <property type="molecule type" value="Genomic_DNA"/>
</dbReference>